<proteinExistence type="predicted"/>
<gene>
    <name evidence="1" type="ORF">GX50_00108</name>
</gene>
<keyword evidence="2" id="KW-1185">Reference proteome</keyword>
<organism evidence="1 2">
    <name type="scientific">[Emmonsia] crescens</name>
    <dbReference type="NCBI Taxonomy" id="73230"/>
    <lineage>
        <taxon>Eukaryota</taxon>
        <taxon>Fungi</taxon>
        <taxon>Dikarya</taxon>
        <taxon>Ascomycota</taxon>
        <taxon>Pezizomycotina</taxon>
        <taxon>Eurotiomycetes</taxon>
        <taxon>Eurotiomycetidae</taxon>
        <taxon>Onygenales</taxon>
        <taxon>Ajellomycetaceae</taxon>
        <taxon>Emergomyces</taxon>
    </lineage>
</organism>
<evidence type="ECO:0000313" key="2">
    <source>
        <dbReference type="Proteomes" id="UP000226031"/>
    </source>
</evidence>
<accession>A0A2B7ZKT6</accession>
<dbReference type="EMBL" id="PDND01000001">
    <property type="protein sequence ID" value="PGH37124.1"/>
    <property type="molecule type" value="Genomic_DNA"/>
</dbReference>
<reference evidence="1 2" key="1">
    <citation type="submission" date="2017-10" db="EMBL/GenBank/DDBJ databases">
        <title>Comparative genomics in systemic dimorphic fungi from Ajellomycetaceae.</title>
        <authorList>
            <person name="Munoz J.F."/>
            <person name="Mcewen J.G."/>
            <person name="Clay O.K."/>
            <person name="Cuomo C.A."/>
        </authorList>
    </citation>
    <scope>NUCLEOTIDE SEQUENCE [LARGE SCALE GENOMIC DNA]</scope>
    <source>
        <strain evidence="1 2">UAMH4076</strain>
    </source>
</reference>
<evidence type="ECO:0000313" key="1">
    <source>
        <dbReference type="EMBL" id="PGH37124.1"/>
    </source>
</evidence>
<sequence length="270" mass="29407">MAAKPGIVRDEEDDGTLWTGETGFNINQRTAREGSGLEKVCSGIYRMLTVFWVGPSTQGSDGKDNKFGLGMITWETNDTDKSNAWHVYRPCLGTGTGEAFPLKGLHYDKATKPPDDTTLGLNVVVPPSGNETSISYPSQRIFFNGIYNGIEESDEYPGKAAVHLGGFSFIDDVNCTGSSRSGKDYGLLSHGGGDMRPGTTVNGSLTNDTILLRLAGSWESKILHGEETLTTTTVINITYTRTEFGITFNGRYDMRNSSQRLVVKHPVKMS</sequence>
<dbReference type="Proteomes" id="UP000226031">
    <property type="component" value="Unassembled WGS sequence"/>
</dbReference>
<comment type="caution">
    <text evidence="1">The sequence shown here is derived from an EMBL/GenBank/DDBJ whole genome shotgun (WGS) entry which is preliminary data.</text>
</comment>
<dbReference type="VEuPathDB" id="FungiDB:EMCG_09010"/>
<name>A0A2B7ZKT6_9EURO</name>
<dbReference type="AlphaFoldDB" id="A0A2B7ZKT6"/>
<protein>
    <submittedName>
        <fullName evidence="1">Uncharacterized protein</fullName>
    </submittedName>
</protein>